<keyword evidence="3 4" id="KW-0975">Bacterial flagellum</keyword>
<dbReference type="NCBIfam" id="TIGR02490">
    <property type="entry name" value="flgF"/>
    <property type="match status" value="1"/>
</dbReference>
<keyword evidence="8" id="KW-1185">Reference proteome</keyword>
<accession>A0A8D5JD50</accession>
<evidence type="ECO:0000259" key="6">
    <source>
        <dbReference type="Pfam" id="PF22692"/>
    </source>
</evidence>
<dbReference type="GO" id="GO:0030694">
    <property type="term" value="C:bacterial-type flagellum basal body, rod"/>
    <property type="evidence" value="ECO:0007669"/>
    <property type="project" value="InterPro"/>
</dbReference>
<keyword evidence="7" id="KW-0969">Cilium</keyword>
<keyword evidence="7" id="KW-0966">Cell projection</keyword>
<feature type="domain" description="Flagellar basal-body/hook protein C-terminal" evidence="5">
    <location>
        <begin position="201"/>
        <end position="241"/>
    </location>
</feature>
<dbReference type="Pfam" id="PF06429">
    <property type="entry name" value="Flg_bbr_C"/>
    <property type="match status" value="1"/>
</dbReference>
<dbReference type="EMBL" id="AP024086">
    <property type="protein sequence ID" value="BCL60588.1"/>
    <property type="molecule type" value="Genomic_DNA"/>
</dbReference>
<proteinExistence type="inferred from homology"/>
<evidence type="ECO:0000256" key="4">
    <source>
        <dbReference type="RuleBase" id="RU362116"/>
    </source>
</evidence>
<dbReference type="Proteomes" id="UP000826725">
    <property type="component" value="Chromosome"/>
</dbReference>
<dbReference type="InterPro" id="IPR053967">
    <property type="entry name" value="LlgE_F_G-like_D1"/>
</dbReference>
<comment type="subcellular location">
    <subcellularLocation>
        <location evidence="1 4">Bacterial flagellum basal body</location>
    </subcellularLocation>
</comment>
<evidence type="ECO:0000256" key="1">
    <source>
        <dbReference type="ARBA" id="ARBA00004117"/>
    </source>
</evidence>
<evidence type="ECO:0000259" key="5">
    <source>
        <dbReference type="Pfam" id="PF06429"/>
    </source>
</evidence>
<dbReference type="NCBIfam" id="TIGR03506">
    <property type="entry name" value="FlgEFG_subfam"/>
    <property type="match status" value="1"/>
</dbReference>
<gene>
    <name evidence="7" type="primary">flgF</name>
    <name evidence="7" type="ORF">DGMP_12810</name>
</gene>
<dbReference type="InterPro" id="IPR020013">
    <property type="entry name" value="Flagellar_FlgE/F/G"/>
</dbReference>
<evidence type="ECO:0000256" key="2">
    <source>
        <dbReference type="ARBA" id="ARBA00009677"/>
    </source>
</evidence>
<reference evidence="7" key="1">
    <citation type="submission" date="2020-09" db="EMBL/GenBank/DDBJ databases">
        <title>Desulfogranum mesoprofundum gen. nov., sp. nov., a novel mesophilic, sulfate-reducing chemolithoautotroph isolated from a deep-sea hydrothermal vent chimney in the Suiyo Seamount.</title>
        <authorList>
            <person name="Hashimoto Y."/>
            <person name="Nakagawa S."/>
        </authorList>
    </citation>
    <scope>NUCLEOTIDE SEQUENCE</scope>
    <source>
        <strain evidence="7">KT2</strain>
    </source>
</reference>
<organism evidence="7 8">
    <name type="scientific">Desulfomarina profundi</name>
    <dbReference type="NCBI Taxonomy" id="2772557"/>
    <lineage>
        <taxon>Bacteria</taxon>
        <taxon>Pseudomonadati</taxon>
        <taxon>Thermodesulfobacteriota</taxon>
        <taxon>Desulfobulbia</taxon>
        <taxon>Desulfobulbales</taxon>
        <taxon>Desulfobulbaceae</taxon>
        <taxon>Desulfomarina</taxon>
    </lineage>
</organism>
<evidence type="ECO:0000256" key="3">
    <source>
        <dbReference type="ARBA" id="ARBA00023143"/>
    </source>
</evidence>
<dbReference type="Pfam" id="PF22692">
    <property type="entry name" value="LlgE_F_G_D1"/>
    <property type="match status" value="1"/>
</dbReference>
<dbReference type="InterPro" id="IPR012836">
    <property type="entry name" value="FlgF"/>
</dbReference>
<comment type="similarity">
    <text evidence="2 4">Belongs to the flagella basal body rod proteins family.</text>
</comment>
<dbReference type="RefSeq" id="WP_228856704.1">
    <property type="nucleotide sequence ID" value="NZ_AP024086.1"/>
</dbReference>
<feature type="domain" description="Flagellar hook protein FlgE/F/G-like D1" evidence="6">
    <location>
        <begin position="84"/>
        <end position="150"/>
    </location>
</feature>
<keyword evidence="7" id="KW-0282">Flagellum</keyword>
<name>A0A8D5JD50_9BACT</name>
<dbReference type="PANTHER" id="PTHR30435">
    <property type="entry name" value="FLAGELLAR PROTEIN"/>
    <property type="match status" value="1"/>
</dbReference>
<sequence>MVSGKYAALAGAISREQSIANISANLANISTTGFKKSTVSFEAILKGEQQANSAKGINYDRIKKNYIDFTPGPMKPTENPLDIAINGSGFFKVQGRDGILYTRRGDFQINEEGLLTTSNGLKVLDEAGAEITIPDTDTSSIGVGNSGTIFILGPRGSRAEVAKLAIVDVDDTSKLKREPDTTFSLQNGGNEIPAENYRVLQGRLELSNVNMATEMAKLIDNQRTFETYHKVLKSYSTIGEKLEELGTVG</sequence>
<evidence type="ECO:0000313" key="7">
    <source>
        <dbReference type="EMBL" id="BCL60588.1"/>
    </source>
</evidence>
<dbReference type="InterPro" id="IPR010930">
    <property type="entry name" value="Flg_bb/hook_C_dom"/>
</dbReference>
<protein>
    <submittedName>
        <fullName evidence="7">Flagellar basal-body rod protein FlgF</fullName>
    </submittedName>
</protein>
<dbReference type="KEGG" id="dbk:DGMP_12810"/>
<dbReference type="GO" id="GO:0071978">
    <property type="term" value="P:bacterial-type flagellum-dependent swarming motility"/>
    <property type="evidence" value="ECO:0007669"/>
    <property type="project" value="TreeGrafter"/>
</dbReference>
<dbReference type="AlphaFoldDB" id="A0A8D5JD50"/>
<dbReference type="PANTHER" id="PTHR30435:SF19">
    <property type="entry name" value="FLAGELLAR BASAL-BODY ROD PROTEIN FLGG"/>
    <property type="match status" value="1"/>
</dbReference>
<evidence type="ECO:0000313" key="8">
    <source>
        <dbReference type="Proteomes" id="UP000826725"/>
    </source>
</evidence>